<name>C1ML96_MICPC</name>
<comment type="cofactor">
    <cofactor evidence="12">
        <name>Mg(2+)</name>
        <dbReference type="ChEBI" id="CHEBI:18420"/>
    </cofactor>
</comment>
<dbReference type="InterPro" id="IPR011009">
    <property type="entry name" value="Kinase-like_dom_sf"/>
</dbReference>
<dbReference type="GO" id="GO:0005524">
    <property type="term" value="F:ATP binding"/>
    <property type="evidence" value="ECO:0007669"/>
    <property type="project" value="UniProtKB-UniRule"/>
</dbReference>
<evidence type="ECO:0000256" key="4">
    <source>
        <dbReference type="ARBA" id="ARBA00022679"/>
    </source>
</evidence>
<dbReference type="GeneID" id="9681571"/>
<reference evidence="14 15" key="1">
    <citation type="journal article" date="2009" name="Science">
        <title>Green evolution and dynamic adaptations revealed by genomes of the marine picoeukaryotes Micromonas.</title>
        <authorList>
            <person name="Worden A.Z."/>
            <person name="Lee J.H."/>
            <person name="Mock T."/>
            <person name="Rouze P."/>
            <person name="Simmons M.P."/>
            <person name="Aerts A.L."/>
            <person name="Allen A.E."/>
            <person name="Cuvelier M.L."/>
            <person name="Derelle E."/>
            <person name="Everett M.V."/>
            <person name="Foulon E."/>
            <person name="Grimwood J."/>
            <person name="Gundlach H."/>
            <person name="Henrissat B."/>
            <person name="Napoli C."/>
            <person name="McDonald S.M."/>
            <person name="Parker M.S."/>
            <person name="Rombauts S."/>
            <person name="Salamov A."/>
            <person name="Von Dassow P."/>
            <person name="Badger J.H."/>
            <person name="Coutinho P.M."/>
            <person name="Demir E."/>
            <person name="Dubchak I."/>
            <person name="Gentemann C."/>
            <person name="Eikrem W."/>
            <person name="Gready J.E."/>
            <person name="John U."/>
            <person name="Lanier W."/>
            <person name="Lindquist E.A."/>
            <person name="Lucas S."/>
            <person name="Mayer K.F."/>
            <person name="Moreau H."/>
            <person name="Not F."/>
            <person name="Otillar R."/>
            <person name="Panaud O."/>
            <person name="Pangilinan J."/>
            <person name="Paulsen I."/>
            <person name="Piegu B."/>
            <person name="Poliakov A."/>
            <person name="Robbens S."/>
            <person name="Schmutz J."/>
            <person name="Toulza E."/>
            <person name="Wyss T."/>
            <person name="Zelensky A."/>
            <person name="Zhou K."/>
            <person name="Armbrust E.V."/>
            <person name="Bhattacharya D."/>
            <person name="Goodenough U.W."/>
            <person name="Van de Peer Y."/>
            <person name="Grigoriev I.V."/>
        </authorList>
    </citation>
    <scope>NUCLEOTIDE SEQUENCE [LARGE SCALE GENOMIC DNA]</scope>
    <source>
        <strain evidence="14 15">CCMP1545</strain>
    </source>
</reference>
<dbReference type="CDD" id="cd07852">
    <property type="entry name" value="STKc_MAPK15-like"/>
    <property type="match status" value="1"/>
</dbReference>
<keyword evidence="6 12" id="KW-0418">Kinase</keyword>
<protein>
    <recommendedName>
        <fullName evidence="2 12">Mitogen-activated protein kinase</fullName>
        <ecNumber evidence="2 12">2.7.11.24</ecNumber>
    </recommendedName>
</protein>
<evidence type="ECO:0000256" key="6">
    <source>
        <dbReference type="ARBA" id="ARBA00022777"/>
    </source>
</evidence>
<evidence type="ECO:0000259" key="13">
    <source>
        <dbReference type="PROSITE" id="PS50011"/>
    </source>
</evidence>
<dbReference type="OMA" id="PDQEWTR"/>
<dbReference type="STRING" id="564608.C1ML96"/>
<dbReference type="SUPFAM" id="SSF56112">
    <property type="entry name" value="Protein kinase-like (PK-like)"/>
    <property type="match status" value="1"/>
</dbReference>
<accession>C1ML96</accession>
<dbReference type="InterPro" id="IPR000719">
    <property type="entry name" value="Prot_kinase_dom"/>
</dbReference>
<dbReference type="InterPro" id="IPR008271">
    <property type="entry name" value="Ser/Thr_kinase_AS"/>
</dbReference>
<keyword evidence="7 10" id="KW-0067">ATP-binding</keyword>
<evidence type="ECO:0000313" key="15">
    <source>
        <dbReference type="Proteomes" id="UP000001876"/>
    </source>
</evidence>
<dbReference type="FunFam" id="1.10.510.10:FF:000238">
    <property type="entry name" value="Mitogen-activated protein kinase"/>
    <property type="match status" value="1"/>
</dbReference>
<dbReference type="Gene3D" id="3.30.200.20">
    <property type="entry name" value="Phosphorylase Kinase, domain 1"/>
    <property type="match status" value="1"/>
</dbReference>
<dbReference type="PANTHER" id="PTHR24055">
    <property type="entry name" value="MITOGEN-ACTIVATED PROTEIN KINASE"/>
    <property type="match status" value="1"/>
</dbReference>
<dbReference type="GO" id="GO:0004707">
    <property type="term" value="F:MAP kinase activity"/>
    <property type="evidence" value="ECO:0007669"/>
    <property type="project" value="UniProtKB-EC"/>
</dbReference>
<feature type="domain" description="Protein kinase" evidence="13">
    <location>
        <begin position="13"/>
        <end position="303"/>
    </location>
</feature>
<proteinExistence type="inferred from homology"/>
<organism evidence="15">
    <name type="scientific">Micromonas pusilla (strain CCMP1545)</name>
    <name type="common">Picoplanktonic green alga</name>
    <dbReference type="NCBI Taxonomy" id="564608"/>
    <lineage>
        <taxon>Eukaryota</taxon>
        <taxon>Viridiplantae</taxon>
        <taxon>Chlorophyta</taxon>
        <taxon>Mamiellophyceae</taxon>
        <taxon>Mamiellales</taxon>
        <taxon>Mamiellaceae</taxon>
        <taxon>Micromonas</taxon>
    </lineage>
</organism>
<dbReference type="Gene3D" id="1.10.510.10">
    <property type="entry name" value="Transferase(Phosphotransferase) domain 1"/>
    <property type="match status" value="1"/>
</dbReference>
<dbReference type="SMART" id="SM00220">
    <property type="entry name" value="S_TKc"/>
    <property type="match status" value="1"/>
</dbReference>
<comment type="activity regulation">
    <text evidence="12">Activated by threonine and tyrosine phosphorylation.</text>
</comment>
<keyword evidence="15" id="KW-1185">Reference proteome</keyword>
<dbReference type="PROSITE" id="PS00108">
    <property type="entry name" value="PROTEIN_KINASE_ST"/>
    <property type="match status" value="1"/>
</dbReference>
<keyword evidence="3 11" id="KW-0723">Serine/threonine-protein kinase</keyword>
<dbReference type="InterPro" id="IPR003527">
    <property type="entry name" value="MAP_kinase_CS"/>
</dbReference>
<keyword evidence="12" id="KW-0460">Magnesium</keyword>
<evidence type="ECO:0000256" key="12">
    <source>
        <dbReference type="RuleBase" id="RU361165"/>
    </source>
</evidence>
<dbReference type="Proteomes" id="UP000001876">
    <property type="component" value="Unassembled WGS sequence"/>
</dbReference>
<dbReference type="PROSITE" id="PS01351">
    <property type="entry name" value="MAPK"/>
    <property type="match status" value="1"/>
</dbReference>
<dbReference type="PROSITE" id="PS00107">
    <property type="entry name" value="PROTEIN_KINASE_ATP"/>
    <property type="match status" value="1"/>
</dbReference>
<dbReference type="RefSeq" id="XP_003056520.1">
    <property type="nucleotide sequence ID" value="XM_003056474.1"/>
</dbReference>
<dbReference type="OrthoDB" id="192887at2759"/>
<evidence type="ECO:0000256" key="8">
    <source>
        <dbReference type="ARBA" id="ARBA00047592"/>
    </source>
</evidence>
<feature type="binding site" evidence="10">
    <location>
        <position position="42"/>
    </location>
    <ligand>
        <name>ATP</name>
        <dbReference type="ChEBI" id="CHEBI:30616"/>
    </ligand>
</feature>
<evidence type="ECO:0000256" key="11">
    <source>
        <dbReference type="RuleBase" id="RU000304"/>
    </source>
</evidence>
<dbReference type="AlphaFoldDB" id="C1ML96"/>
<dbReference type="EMBL" id="GG663736">
    <property type="protein sequence ID" value="EEH59896.1"/>
    <property type="molecule type" value="Genomic_DNA"/>
</dbReference>
<dbReference type="Pfam" id="PF00069">
    <property type="entry name" value="Pkinase"/>
    <property type="match status" value="1"/>
</dbReference>
<dbReference type="eggNOG" id="KOG0660">
    <property type="taxonomic scope" value="Eukaryota"/>
</dbReference>
<comment type="catalytic activity">
    <reaction evidence="8 12">
        <text>L-threonyl-[protein] + ATP = O-phospho-L-threonyl-[protein] + ADP + H(+)</text>
        <dbReference type="Rhea" id="RHEA:46608"/>
        <dbReference type="Rhea" id="RHEA-COMP:11060"/>
        <dbReference type="Rhea" id="RHEA-COMP:11605"/>
        <dbReference type="ChEBI" id="CHEBI:15378"/>
        <dbReference type="ChEBI" id="CHEBI:30013"/>
        <dbReference type="ChEBI" id="CHEBI:30616"/>
        <dbReference type="ChEBI" id="CHEBI:61977"/>
        <dbReference type="ChEBI" id="CHEBI:456216"/>
        <dbReference type="EC" id="2.7.11.24"/>
    </reaction>
</comment>
<evidence type="ECO:0000256" key="2">
    <source>
        <dbReference type="ARBA" id="ARBA00012411"/>
    </source>
</evidence>
<evidence type="ECO:0000256" key="1">
    <source>
        <dbReference type="ARBA" id="ARBA00008832"/>
    </source>
</evidence>
<comment type="similarity">
    <text evidence="1">Belongs to the protein kinase superfamily. CMGC Ser/Thr protein kinase family. MAP kinase subfamily.</text>
</comment>
<evidence type="ECO:0000256" key="3">
    <source>
        <dbReference type="ARBA" id="ARBA00022527"/>
    </source>
</evidence>
<keyword evidence="5 10" id="KW-0547">Nucleotide-binding</keyword>
<evidence type="ECO:0000313" key="14">
    <source>
        <dbReference type="EMBL" id="EEH59896.1"/>
    </source>
</evidence>
<dbReference type="PROSITE" id="PS50011">
    <property type="entry name" value="PROTEIN_KINASE_DOM"/>
    <property type="match status" value="1"/>
</dbReference>
<evidence type="ECO:0000256" key="10">
    <source>
        <dbReference type="PROSITE-ProRule" id="PRU10141"/>
    </source>
</evidence>
<comment type="catalytic activity">
    <reaction evidence="9">
        <text>L-seryl-[protein] + ATP = O-phospho-L-seryl-[protein] + ADP + H(+)</text>
        <dbReference type="Rhea" id="RHEA:17989"/>
        <dbReference type="Rhea" id="RHEA-COMP:9863"/>
        <dbReference type="Rhea" id="RHEA-COMP:11604"/>
        <dbReference type="ChEBI" id="CHEBI:15378"/>
        <dbReference type="ChEBI" id="CHEBI:29999"/>
        <dbReference type="ChEBI" id="CHEBI:30616"/>
        <dbReference type="ChEBI" id="CHEBI:83421"/>
        <dbReference type="ChEBI" id="CHEBI:456216"/>
        <dbReference type="EC" id="2.7.11.24"/>
    </reaction>
</comment>
<evidence type="ECO:0000256" key="9">
    <source>
        <dbReference type="ARBA" id="ARBA00048312"/>
    </source>
</evidence>
<dbReference type="EC" id="2.7.11.24" evidence="2 12"/>
<dbReference type="GO" id="GO:0106310">
    <property type="term" value="F:protein serine kinase activity"/>
    <property type="evidence" value="ECO:0007669"/>
    <property type="project" value="RHEA"/>
</dbReference>
<evidence type="ECO:0000256" key="7">
    <source>
        <dbReference type="ARBA" id="ARBA00022840"/>
    </source>
</evidence>
<dbReference type="InterPro" id="IPR017441">
    <property type="entry name" value="Protein_kinase_ATP_BS"/>
</dbReference>
<sequence>MGEEIDRHVLRKYEIQQKLGKGAYGIVWKTVDKKTRDTVALKKIFDAFQNSTDAQRTFREIMFLQEVNNHDNIIRLLNVLKAENDRDIYLIFEYMETDLHAVIRANILEDVHKQYIMYQLFKALKFMHSAELLHRDIKPSNLLLNSECQVKVADFGLARSMALMNKDLADRPVLTDYVATRWYRAPEILLGSTKYTFGVDMWSCGCILGELFRGQPVFPGTSTMNQLDRIIQLTGKPTEEDLLAIQSPFAESMLESLPCTSSNTTRELIPNTSEHAFDLLHKLLDINPDKRIIADAALRHPYLSQFHNPADEPSCNHVISIPINDNTKYTIQEYREILYSEVVKRKKVPLDLVIAYFFSNAIICQELRRRLRQRELARPN</sequence>
<gene>
    <name evidence="14" type="ORF">MICPUCDRAFT_14294</name>
</gene>
<comment type="similarity">
    <text evidence="12">Belongs to the protein kinase superfamily. Ser/Thr protein kinase family. MAP kinase subfamily.</text>
</comment>
<keyword evidence="4 12" id="KW-0808">Transferase</keyword>
<dbReference type="InterPro" id="IPR050117">
    <property type="entry name" value="MAPK"/>
</dbReference>
<dbReference type="FunFam" id="3.30.200.20:FF:000166">
    <property type="entry name" value="Mitogen-activated protein kinase"/>
    <property type="match status" value="1"/>
</dbReference>
<evidence type="ECO:0000256" key="5">
    <source>
        <dbReference type="ARBA" id="ARBA00022741"/>
    </source>
</evidence>
<dbReference type="KEGG" id="mpp:MICPUCDRAFT_14294"/>